<dbReference type="Proteomes" id="UP000632766">
    <property type="component" value="Unassembled WGS sequence"/>
</dbReference>
<dbReference type="PANTHER" id="PTHR24096">
    <property type="entry name" value="LONG-CHAIN-FATTY-ACID--COA LIGASE"/>
    <property type="match status" value="1"/>
</dbReference>
<dbReference type="PANTHER" id="PTHR24096:SF149">
    <property type="entry name" value="AMP-BINDING DOMAIN-CONTAINING PROTEIN-RELATED"/>
    <property type="match status" value="1"/>
</dbReference>
<feature type="domain" description="AMP-dependent synthetase/ligase" evidence="3">
    <location>
        <begin position="6"/>
        <end position="379"/>
    </location>
</feature>
<dbReference type="GO" id="GO:0016405">
    <property type="term" value="F:CoA-ligase activity"/>
    <property type="evidence" value="ECO:0007669"/>
    <property type="project" value="TreeGrafter"/>
</dbReference>
<evidence type="ECO:0000259" key="3">
    <source>
        <dbReference type="Pfam" id="PF00501"/>
    </source>
</evidence>
<dbReference type="InterPro" id="IPR020845">
    <property type="entry name" value="AMP-binding_CS"/>
</dbReference>
<dbReference type="InterPro" id="IPR042099">
    <property type="entry name" value="ANL_N_sf"/>
</dbReference>
<protein>
    <submittedName>
        <fullName evidence="5">AMP-binding protein</fullName>
    </submittedName>
</protein>
<sequence length="512" mass="57521">MLFQLFQKTVEKFPKKTAIVYDKLKISYQELDTNVERLSQGLSNLGITKGNCIAVVLPNCPEFVFSFYAIGQLNAIILPLNHLFKEEELSYCIADSQVKAIITDYKRLEICTQAIAKLNQEIEIIVVDRVVSGTHFFYDLVTKETTSVTRQSNEVFRGNFLYQYSSGSTGKPKRICRTQDNLYHEAKNFAQTTQISANDKILCAVPLYHSHGLGNCLLAATCNGATLVILEPVLQKDGTPVEVPFVFRRPRILELIKTEKITIFPGVPYIFNTMAETPADQSFDLSSLRLCFSAGNFLSEEIFDKFLARFNQPIRQLYGCTEAGAVAINSDIYPLQTWTSVGFPLMNVEIKIIDESENELPDGMIGEIMIKSLSLTSGYVNQPELNQQSFKDSCFLTGDLGKKDHTGRLYVTGRKKLLIDTGGRKVDSLEIEEILMKHPKIQEAVVVGVKGEYAGELIKAVLVKKPQETCDNSEIISFCKTQMAEFKIPKILEFRSEIPKSPLGKILRKELV</sequence>
<gene>
    <name evidence="5" type="ORF">I8748_21070</name>
</gene>
<dbReference type="Pfam" id="PF00501">
    <property type="entry name" value="AMP-binding"/>
    <property type="match status" value="1"/>
</dbReference>
<evidence type="ECO:0000313" key="6">
    <source>
        <dbReference type="Proteomes" id="UP000632766"/>
    </source>
</evidence>
<comment type="caution">
    <text evidence="5">The sequence shown here is derived from an EMBL/GenBank/DDBJ whole genome shotgun (WGS) entry which is preliminary data.</text>
</comment>
<feature type="domain" description="AMP-binding enzyme C-terminal" evidence="4">
    <location>
        <begin position="430"/>
        <end position="505"/>
    </location>
</feature>
<accession>A0A8J7LAX4</accession>
<reference evidence="5 6" key="1">
    <citation type="journal article" date="2021" name="Int. J. Syst. Evol. Microbiol.">
        <title>Amazonocrinis nigriterrae gen. nov., sp. nov., Atlanticothrix silvestris gen. nov., sp. nov. and Dendronalium phyllosphericum gen. nov., sp. nov., nostocacean cyanobacteria from Brazilian environments.</title>
        <authorList>
            <person name="Alvarenga D.O."/>
            <person name="Andreote A.P.D."/>
            <person name="Branco L.H.Z."/>
            <person name="Delbaje E."/>
            <person name="Cruz R.B."/>
            <person name="Varani A.M."/>
            <person name="Fiore M.F."/>
        </authorList>
    </citation>
    <scope>NUCLEOTIDE SEQUENCE [LARGE SCALE GENOMIC DNA]</scope>
    <source>
        <strain evidence="5 6">CENA67</strain>
    </source>
</reference>
<evidence type="ECO:0000313" key="5">
    <source>
        <dbReference type="EMBL" id="MBH8564646.1"/>
    </source>
</evidence>
<keyword evidence="2" id="KW-0436">Ligase</keyword>
<dbReference type="InterPro" id="IPR025110">
    <property type="entry name" value="AMP-bd_C"/>
</dbReference>
<comment type="similarity">
    <text evidence="1">Belongs to the ATP-dependent AMP-binding enzyme family.</text>
</comment>
<dbReference type="Pfam" id="PF13193">
    <property type="entry name" value="AMP-binding_C"/>
    <property type="match status" value="1"/>
</dbReference>
<dbReference type="AlphaFoldDB" id="A0A8J7LAX4"/>
<dbReference type="EMBL" id="JAECZC010000048">
    <property type="protein sequence ID" value="MBH8564646.1"/>
    <property type="molecule type" value="Genomic_DNA"/>
</dbReference>
<organism evidence="5 6">
    <name type="scientific">Amazonocrinis nigriterrae CENA67</name>
    <dbReference type="NCBI Taxonomy" id="2794033"/>
    <lineage>
        <taxon>Bacteria</taxon>
        <taxon>Bacillati</taxon>
        <taxon>Cyanobacteriota</taxon>
        <taxon>Cyanophyceae</taxon>
        <taxon>Nostocales</taxon>
        <taxon>Nostocaceae</taxon>
        <taxon>Amazonocrinis</taxon>
        <taxon>Amazonocrinis nigriterrae</taxon>
    </lineage>
</organism>
<dbReference type="Gene3D" id="3.40.50.12780">
    <property type="entry name" value="N-terminal domain of ligase-like"/>
    <property type="match status" value="1"/>
</dbReference>
<dbReference type="SUPFAM" id="SSF56801">
    <property type="entry name" value="Acetyl-CoA synthetase-like"/>
    <property type="match status" value="1"/>
</dbReference>
<proteinExistence type="inferred from homology"/>
<name>A0A8J7LAX4_9NOST</name>
<evidence type="ECO:0000256" key="1">
    <source>
        <dbReference type="ARBA" id="ARBA00006432"/>
    </source>
</evidence>
<dbReference type="InterPro" id="IPR045851">
    <property type="entry name" value="AMP-bd_C_sf"/>
</dbReference>
<dbReference type="Gene3D" id="3.30.300.30">
    <property type="match status" value="1"/>
</dbReference>
<dbReference type="PROSITE" id="PS00455">
    <property type="entry name" value="AMP_BINDING"/>
    <property type="match status" value="1"/>
</dbReference>
<dbReference type="RefSeq" id="WP_198126478.1">
    <property type="nucleotide sequence ID" value="NZ_JAECZC010000048.1"/>
</dbReference>
<evidence type="ECO:0000256" key="2">
    <source>
        <dbReference type="ARBA" id="ARBA00022598"/>
    </source>
</evidence>
<keyword evidence="6" id="KW-1185">Reference proteome</keyword>
<dbReference type="InterPro" id="IPR000873">
    <property type="entry name" value="AMP-dep_synth/lig_dom"/>
</dbReference>
<evidence type="ECO:0000259" key="4">
    <source>
        <dbReference type="Pfam" id="PF13193"/>
    </source>
</evidence>